<dbReference type="Proteomes" id="UP000015442">
    <property type="component" value="Unassembled WGS sequence"/>
</dbReference>
<name>T0FHV3_9LEPT</name>
<proteinExistence type="predicted"/>
<evidence type="ECO:0000313" key="2">
    <source>
        <dbReference type="Proteomes" id="UP000015442"/>
    </source>
</evidence>
<gene>
    <name evidence="1" type="ORF">LEP1GSC059_1479</name>
</gene>
<protein>
    <submittedName>
        <fullName evidence="1">Uncharacterized protein</fullName>
    </submittedName>
</protein>
<evidence type="ECO:0000313" key="1">
    <source>
        <dbReference type="EMBL" id="EQA72923.1"/>
    </source>
</evidence>
<organism evidence="1 2">
    <name type="scientific">Leptospira noguchii serovar Panama str. CZ214</name>
    <dbReference type="NCBI Taxonomy" id="1001595"/>
    <lineage>
        <taxon>Bacteria</taxon>
        <taxon>Pseudomonadati</taxon>
        <taxon>Spirochaetota</taxon>
        <taxon>Spirochaetia</taxon>
        <taxon>Leptospirales</taxon>
        <taxon>Leptospiraceae</taxon>
        <taxon>Leptospira</taxon>
    </lineage>
</organism>
<dbReference type="AlphaFoldDB" id="T0FHV3"/>
<sequence length="39" mass="4414">MNSFTCRTYTKIKFCGKNGKGPILLGLKAISKTLYLYLK</sequence>
<accession>T0FHV3</accession>
<comment type="caution">
    <text evidence="1">The sequence shown here is derived from an EMBL/GenBank/DDBJ whole genome shotgun (WGS) entry which is preliminary data.</text>
</comment>
<dbReference type="EMBL" id="AKWY02000010">
    <property type="protein sequence ID" value="EQA72923.1"/>
    <property type="molecule type" value="Genomic_DNA"/>
</dbReference>
<reference evidence="1 2" key="1">
    <citation type="submission" date="2013-05" db="EMBL/GenBank/DDBJ databases">
        <authorList>
            <person name="Harkins D.M."/>
            <person name="Durkin A.S."/>
            <person name="Brinkac L.M."/>
            <person name="Haft D.H."/>
            <person name="Selengut J.D."/>
            <person name="Sanka R."/>
            <person name="DePew J."/>
            <person name="Purushe J."/>
            <person name="Hartskeerl R.A."/>
            <person name="Ahmed A."/>
            <person name="van der Linden H."/>
            <person name="Goris M.G.A."/>
            <person name="Vinetz J.M."/>
            <person name="Sutton G.G."/>
            <person name="Nierman W.C."/>
            <person name="Fouts D.E."/>
        </authorList>
    </citation>
    <scope>NUCLEOTIDE SEQUENCE [LARGE SCALE GENOMIC DNA]</scope>
    <source>
        <strain evidence="1 2">CZ214</strain>
    </source>
</reference>